<evidence type="ECO:0000313" key="2">
    <source>
        <dbReference type="EMBL" id="MED6164833.1"/>
    </source>
</evidence>
<feature type="compositionally biased region" description="Basic residues" evidence="1">
    <location>
        <begin position="460"/>
        <end position="489"/>
    </location>
</feature>
<feature type="compositionally biased region" description="Low complexity" evidence="1">
    <location>
        <begin position="211"/>
        <end position="230"/>
    </location>
</feature>
<name>A0ABU6UXT2_9FABA</name>
<gene>
    <name evidence="2" type="ORF">PIB30_093922</name>
</gene>
<feature type="compositionally biased region" description="Polar residues" evidence="1">
    <location>
        <begin position="231"/>
        <end position="255"/>
    </location>
</feature>
<evidence type="ECO:0000256" key="1">
    <source>
        <dbReference type="SAM" id="MobiDB-lite"/>
    </source>
</evidence>
<feature type="region of interest" description="Disordered" evidence="1">
    <location>
        <begin position="298"/>
        <end position="320"/>
    </location>
</feature>
<feature type="region of interest" description="Disordered" evidence="1">
    <location>
        <begin position="460"/>
        <end position="535"/>
    </location>
</feature>
<accession>A0ABU6UXT2</accession>
<feature type="compositionally biased region" description="Polar residues" evidence="1">
    <location>
        <begin position="191"/>
        <end position="210"/>
    </location>
</feature>
<dbReference type="Gene3D" id="2.40.70.10">
    <property type="entry name" value="Acid Proteases"/>
    <property type="match status" value="1"/>
</dbReference>
<comment type="caution">
    <text evidence="2">The sequence shown here is derived from an EMBL/GenBank/DDBJ whole genome shotgun (WGS) entry which is preliminary data.</text>
</comment>
<protein>
    <submittedName>
        <fullName evidence="2">Uncharacterized protein</fullName>
    </submittedName>
</protein>
<dbReference type="InterPro" id="IPR021109">
    <property type="entry name" value="Peptidase_aspartic_dom_sf"/>
</dbReference>
<keyword evidence="3" id="KW-1185">Reference proteome</keyword>
<proteinExistence type="predicted"/>
<feature type="region of interest" description="Disordered" evidence="1">
    <location>
        <begin position="191"/>
        <end position="264"/>
    </location>
</feature>
<evidence type="ECO:0000313" key="3">
    <source>
        <dbReference type="Proteomes" id="UP001341840"/>
    </source>
</evidence>
<sequence>MRGSKPSSSQALQSPRIGVEVQAYAWKSLIQPRAKSSPRIGMESYAYAWEASYFWARSIYYNSEDSSCSSLQELIKPRDLPHHKTPEEAWKLIETVADANQNFNQRATSKGVYEVAPSNSTVLAKSLVDIAAVLKEIKEGKQVTPTLLKRQLDDSQQKPVRHCEICSCNSHHTDECPQLQEDSAVASTHNFYDVTTNPPYNRQYYTQGGRNNQPAHLNPPQQQQAQPRQPYTYSQPQNSQNPRYQLPQNRQQYPPSNSPPFNYDEALHTSQRENQEIREVQKRTESQLTQLTEMLQGITSQPTQSPSPIPLPSQPLTNPKGGVNVFHNKEEKGEKDEDENEEGSVGWWYNLLAQLVDSDDEEDEERPLRKMKEIFTTADASIVSVIGIAKNILVRIGELVILADFHVIKSTKGKKGGTPQVLLGRPFLKTAGFKLIYYDEVFTFKVGNVIEIFHLTPPRKPRKKSLHQLQGSRRKGSPGRKAKMRKTPRGRSNDEKGTRDAPTQFKGERKKISLNNEKRKKKKKKEPDKGSTKKKGVLNYLSFDGLLGKLTALKNVLRHNENIDTHLGKNNSKWK</sequence>
<dbReference type="Proteomes" id="UP001341840">
    <property type="component" value="Unassembled WGS sequence"/>
</dbReference>
<organism evidence="2 3">
    <name type="scientific">Stylosanthes scabra</name>
    <dbReference type="NCBI Taxonomy" id="79078"/>
    <lineage>
        <taxon>Eukaryota</taxon>
        <taxon>Viridiplantae</taxon>
        <taxon>Streptophyta</taxon>
        <taxon>Embryophyta</taxon>
        <taxon>Tracheophyta</taxon>
        <taxon>Spermatophyta</taxon>
        <taxon>Magnoliopsida</taxon>
        <taxon>eudicotyledons</taxon>
        <taxon>Gunneridae</taxon>
        <taxon>Pentapetalae</taxon>
        <taxon>rosids</taxon>
        <taxon>fabids</taxon>
        <taxon>Fabales</taxon>
        <taxon>Fabaceae</taxon>
        <taxon>Papilionoideae</taxon>
        <taxon>50 kb inversion clade</taxon>
        <taxon>dalbergioids sensu lato</taxon>
        <taxon>Dalbergieae</taxon>
        <taxon>Pterocarpus clade</taxon>
        <taxon>Stylosanthes</taxon>
    </lineage>
</organism>
<reference evidence="2 3" key="1">
    <citation type="journal article" date="2023" name="Plants (Basel)">
        <title>Bridging the Gap: Combining Genomics and Transcriptomics Approaches to Understand Stylosanthes scabra, an Orphan Legume from the Brazilian Caatinga.</title>
        <authorList>
            <person name="Ferreira-Neto J.R.C."/>
            <person name="da Silva M.D."/>
            <person name="Binneck E."/>
            <person name="de Melo N.F."/>
            <person name="da Silva R.H."/>
            <person name="de Melo A.L.T.M."/>
            <person name="Pandolfi V."/>
            <person name="Bustamante F.O."/>
            <person name="Brasileiro-Vidal A.C."/>
            <person name="Benko-Iseppon A.M."/>
        </authorList>
    </citation>
    <scope>NUCLEOTIDE SEQUENCE [LARGE SCALE GENOMIC DNA]</scope>
    <source>
        <tissue evidence="2">Leaves</tissue>
    </source>
</reference>
<dbReference type="EMBL" id="JASCZI010122866">
    <property type="protein sequence ID" value="MED6164833.1"/>
    <property type="molecule type" value="Genomic_DNA"/>
</dbReference>